<dbReference type="AlphaFoldDB" id="A0A0F9LTZ9"/>
<organism evidence="1">
    <name type="scientific">marine sediment metagenome</name>
    <dbReference type="NCBI Taxonomy" id="412755"/>
    <lineage>
        <taxon>unclassified sequences</taxon>
        <taxon>metagenomes</taxon>
        <taxon>ecological metagenomes</taxon>
    </lineage>
</organism>
<accession>A0A0F9LTZ9</accession>
<protein>
    <submittedName>
        <fullName evidence="1">Uncharacterized protein</fullName>
    </submittedName>
</protein>
<sequence length="76" mass="8417">MQIKTVKVIHGEARIAKNTGEFVQYTVGYEADVSADDDAQECHKQLMERAIRAVRLLHGDAIFGVELTITADIAPF</sequence>
<dbReference type="EMBL" id="LAZR01005596">
    <property type="protein sequence ID" value="KKM98619.1"/>
    <property type="molecule type" value="Genomic_DNA"/>
</dbReference>
<comment type="caution">
    <text evidence="1">The sequence shown here is derived from an EMBL/GenBank/DDBJ whole genome shotgun (WGS) entry which is preliminary data.</text>
</comment>
<gene>
    <name evidence="1" type="ORF">LCGC14_1156020</name>
</gene>
<name>A0A0F9LTZ9_9ZZZZ</name>
<proteinExistence type="predicted"/>
<evidence type="ECO:0000313" key="1">
    <source>
        <dbReference type="EMBL" id="KKM98619.1"/>
    </source>
</evidence>
<reference evidence="1" key="1">
    <citation type="journal article" date="2015" name="Nature">
        <title>Complex archaea that bridge the gap between prokaryotes and eukaryotes.</title>
        <authorList>
            <person name="Spang A."/>
            <person name="Saw J.H."/>
            <person name="Jorgensen S.L."/>
            <person name="Zaremba-Niedzwiedzka K."/>
            <person name="Martijn J."/>
            <person name="Lind A.E."/>
            <person name="van Eijk R."/>
            <person name="Schleper C."/>
            <person name="Guy L."/>
            <person name="Ettema T.J."/>
        </authorList>
    </citation>
    <scope>NUCLEOTIDE SEQUENCE</scope>
</reference>